<name>M1DA64_SOLTU</name>
<feature type="region of interest" description="Disordered" evidence="1">
    <location>
        <begin position="86"/>
        <end position="108"/>
    </location>
</feature>
<dbReference type="Proteomes" id="UP000011115">
    <property type="component" value="Unassembled WGS sequence"/>
</dbReference>
<evidence type="ECO:0000313" key="2">
    <source>
        <dbReference type="EnsemblPlants" id="PGSC0003DMT400085740"/>
    </source>
</evidence>
<feature type="region of interest" description="Disordered" evidence="1">
    <location>
        <begin position="1"/>
        <end position="44"/>
    </location>
</feature>
<feature type="compositionally biased region" description="Basic and acidic residues" evidence="1">
    <location>
        <begin position="23"/>
        <end position="32"/>
    </location>
</feature>
<organism evidence="2 3">
    <name type="scientific">Solanum tuberosum</name>
    <name type="common">Potato</name>
    <dbReference type="NCBI Taxonomy" id="4113"/>
    <lineage>
        <taxon>Eukaryota</taxon>
        <taxon>Viridiplantae</taxon>
        <taxon>Streptophyta</taxon>
        <taxon>Embryophyta</taxon>
        <taxon>Tracheophyta</taxon>
        <taxon>Spermatophyta</taxon>
        <taxon>Magnoliopsida</taxon>
        <taxon>eudicotyledons</taxon>
        <taxon>Gunneridae</taxon>
        <taxon>Pentapetalae</taxon>
        <taxon>asterids</taxon>
        <taxon>lamiids</taxon>
        <taxon>Solanales</taxon>
        <taxon>Solanaceae</taxon>
        <taxon>Solanoideae</taxon>
        <taxon>Solaneae</taxon>
        <taxon>Solanum</taxon>
    </lineage>
</organism>
<accession>M1DA64</accession>
<evidence type="ECO:0000256" key="1">
    <source>
        <dbReference type="SAM" id="MobiDB-lite"/>
    </source>
</evidence>
<sequence>MSMVFGTVEIPDVPVMPPATSRDGSRVEKIVDSESEAETDEEMIEGVEEASYKGLDETKEPMIEAVVQVSLADTSLAGPSPAIVSSEATLGTDAQFQTDAPSTDGATP</sequence>
<evidence type="ECO:0000313" key="3">
    <source>
        <dbReference type="Proteomes" id="UP000011115"/>
    </source>
</evidence>
<reference evidence="2" key="2">
    <citation type="submission" date="2015-06" db="UniProtKB">
        <authorList>
            <consortium name="EnsemblPlants"/>
        </authorList>
    </citation>
    <scope>IDENTIFICATION</scope>
    <source>
        <strain evidence="2">DM1-3 516 R44</strain>
    </source>
</reference>
<dbReference type="InParanoid" id="M1DA64"/>
<keyword evidence="3" id="KW-1185">Reference proteome</keyword>
<dbReference type="Gramene" id="PGSC0003DMT400085740">
    <property type="protein sequence ID" value="PGSC0003DMT400085740"/>
    <property type="gene ID" value="PGSC0003DMG400035311"/>
</dbReference>
<feature type="compositionally biased region" description="Acidic residues" evidence="1">
    <location>
        <begin position="33"/>
        <end position="44"/>
    </location>
</feature>
<evidence type="ECO:0008006" key="4">
    <source>
        <dbReference type="Google" id="ProtNLM"/>
    </source>
</evidence>
<dbReference type="HOGENOM" id="CLU_029307_11_1_1"/>
<protein>
    <recommendedName>
        <fullName evidence="4">Polyprotein protein</fullName>
    </recommendedName>
</protein>
<reference evidence="3" key="1">
    <citation type="journal article" date="2011" name="Nature">
        <title>Genome sequence and analysis of the tuber crop potato.</title>
        <authorList>
            <consortium name="The Potato Genome Sequencing Consortium"/>
        </authorList>
    </citation>
    <scope>NUCLEOTIDE SEQUENCE [LARGE SCALE GENOMIC DNA]</scope>
    <source>
        <strain evidence="3">cv. DM1-3 516 R44</strain>
    </source>
</reference>
<dbReference type="AlphaFoldDB" id="M1DA64"/>
<dbReference type="PaxDb" id="4113-PGSC0003DMT400085740"/>
<proteinExistence type="predicted"/>
<dbReference type="EnsemblPlants" id="PGSC0003DMT400085740">
    <property type="protein sequence ID" value="PGSC0003DMT400085740"/>
    <property type="gene ID" value="PGSC0003DMG400035311"/>
</dbReference>